<feature type="transmembrane region" description="Helical" evidence="1">
    <location>
        <begin position="9"/>
        <end position="30"/>
    </location>
</feature>
<organism evidence="2 3">
    <name type="scientific">Exiguobacterium aestuarii</name>
    <dbReference type="NCBI Taxonomy" id="273527"/>
    <lineage>
        <taxon>Bacteria</taxon>
        <taxon>Bacillati</taxon>
        <taxon>Bacillota</taxon>
        <taxon>Bacilli</taxon>
        <taxon>Bacillales</taxon>
        <taxon>Bacillales Family XII. Incertae Sedis</taxon>
        <taxon>Exiguobacterium</taxon>
    </lineage>
</organism>
<reference evidence="3" key="1">
    <citation type="journal article" date="2019" name="Int. J. Syst. Evol. Microbiol.">
        <title>The Global Catalogue of Microorganisms (GCM) 10K type strain sequencing project: providing services to taxonomists for standard genome sequencing and annotation.</title>
        <authorList>
            <consortium name="The Broad Institute Genomics Platform"/>
            <consortium name="The Broad Institute Genome Sequencing Center for Infectious Disease"/>
            <person name="Wu L."/>
            <person name="Ma J."/>
        </authorList>
    </citation>
    <scope>NUCLEOTIDE SEQUENCE [LARGE SCALE GENOMIC DNA]</scope>
    <source>
        <strain evidence="3">CCUG 55590</strain>
    </source>
</reference>
<feature type="transmembrane region" description="Helical" evidence="1">
    <location>
        <begin position="103"/>
        <end position="121"/>
    </location>
</feature>
<protein>
    <submittedName>
        <fullName evidence="2">Uncharacterized protein</fullName>
    </submittedName>
</protein>
<keyword evidence="1" id="KW-1133">Transmembrane helix</keyword>
<keyword evidence="1" id="KW-0812">Transmembrane</keyword>
<dbReference type="RefSeq" id="WP_214786780.1">
    <property type="nucleotide sequence ID" value="NZ_JANIEL010000027.1"/>
</dbReference>
<gene>
    <name evidence="2" type="ORF">ACFQO8_02870</name>
</gene>
<evidence type="ECO:0000313" key="3">
    <source>
        <dbReference type="Proteomes" id="UP001596439"/>
    </source>
</evidence>
<name>A0ABW2PPJ2_9BACL</name>
<feature type="transmembrane region" description="Helical" evidence="1">
    <location>
        <begin position="73"/>
        <end position="91"/>
    </location>
</feature>
<sequence>MKKMERDVFVGWVVVLLVILVHFLITVSLGNTYFAESSLNRMLWLSSFPAFLIAFVAAFSQKTNTILLAVRRGLLWTVELIVAFTVLAWVFRSFEGLYANAGLYWLFGAVLIGPIFYVMAFRRQHTKRIRTP</sequence>
<evidence type="ECO:0000313" key="2">
    <source>
        <dbReference type="EMBL" id="MFC7389071.1"/>
    </source>
</evidence>
<keyword evidence="3" id="KW-1185">Reference proteome</keyword>
<feature type="transmembrane region" description="Helical" evidence="1">
    <location>
        <begin position="42"/>
        <end position="61"/>
    </location>
</feature>
<comment type="caution">
    <text evidence="2">The sequence shown here is derived from an EMBL/GenBank/DDBJ whole genome shotgun (WGS) entry which is preliminary data.</text>
</comment>
<dbReference type="Proteomes" id="UP001596439">
    <property type="component" value="Unassembled WGS sequence"/>
</dbReference>
<accession>A0ABW2PPJ2</accession>
<dbReference type="EMBL" id="JBHTCE010000001">
    <property type="protein sequence ID" value="MFC7389071.1"/>
    <property type="molecule type" value="Genomic_DNA"/>
</dbReference>
<keyword evidence="1" id="KW-0472">Membrane</keyword>
<evidence type="ECO:0000256" key="1">
    <source>
        <dbReference type="SAM" id="Phobius"/>
    </source>
</evidence>
<proteinExistence type="predicted"/>